<dbReference type="Pfam" id="PF05256">
    <property type="entry name" value="UPF0223"/>
    <property type="match status" value="1"/>
</dbReference>
<dbReference type="Proteomes" id="UP000785625">
    <property type="component" value="Unassembled WGS sequence"/>
</dbReference>
<dbReference type="NCBIfam" id="NF003353">
    <property type="entry name" value="PRK04387.1"/>
    <property type="match status" value="1"/>
</dbReference>
<evidence type="ECO:0000313" key="1">
    <source>
        <dbReference type="EMBL" id="MBM6941037.1"/>
    </source>
</evidence>
<dbReference type="InterPro" id="IPR007920">
    <property type="entry name" value="UPF0223"/>
</dbReference>
<dbReference type="InterPro" id="IPR023324">
    <property type="entry name" value="BH2638-like_sf"/>
</dbReference>
<evidence type="ECO:0000313" key="2">
    <source>
        <dbReference type="Proteomes" id="UP000785625"/>
    </source>
</evidence>
<sequence length="94" mass="11287">MSNRNYSYPIDPNWSIKDLETVIKMFNVVERAYEEGAQREQILDCYRKFKKVIPAKSEEKQLGRDFYKKSGYQLYSVVKEARTTDKKLIRLSRR</sequence>
<organism evidence="1 2">
    <name type="scientific">Limosilactobacillus coleohominis</name>
    <dbReference type="NCBI Taxonomy" id="181675"/>
    <lineage>
        <taxon>Bacteria</taxon>
        <taxon>Bacillati</taxon>
        <taxon>Bacillota</taxon>
        <taxon>Bacilli</taxon>
        <taxon>Lactobacillales</taxon>
        <taxon>Lactobacillaceae</taxon>
        <taxon>Limosilactobacillus</taxon>
    </lineage>
</organism>
<dbReference type="EMBL" id="JACJKU010000058">
    <property type="protein sequence ID" value="MBM6941037.1"/>
    <property type="molecule type" value="Genomic_DNA"/>
</dbReference>
<dbReference type="RefSeq" id="WP_204785306.1">
    <property type="nucleotide sequence ID" value="NZ_CALVGD010000069.1"/>
</dbReference>
<dbReference type="PIRSF" id="PIRSF037260">
    <property type="entry name" value="UPF0223"/>
    <property type="match status" value="1"/>
</dbReference>
<dbReference type="Gene3D" id="1.10.220.80">
    <property type="entry name" value="BH2638-like"/>
    <property type="match status" value="1"/>
</dbReference>
<comment type="caution">
    <text evidence="1">The sequence shown here is derived from an EMBL/GenBank/DDBJ whole genome shotgun (WGS) entry which is preliminary data.</text>
</comment>
<protein>
    <submittedName>
        <fullName evidence="1">UPF0223 family protein</fullName>
    </submittedName>
</protein>
<dbReference type="SUPFAM" id="SSF158504">
    <property type="entry name" value="BH2638-like"/>
    <property type="match status" value="1"/>
</dbReference>
<accession>A0ABS2GXM2</accession>
<reference evidence="1 2" key="1">
    <citation type="journal article" date="2021" name="Sci. Rep.">
        <title>The distribution of antibiotic resistance genes in chicken gut microbiota commensals.</title>
        <authorList>
            <person name="Juricova H."/>
            <person name="Matiasovicova J."/>
            <person name="Kubasova T."/>
            <person name="Cejkova D."/>
            <person name="Rychlik I."/>
        </authorList>
    </citation>
    <scope>NUCLEOTIDE SEQUENCE [LARGE SCALE GENOMIC DNA]</scope>
    <source>
        <strain evidence="1 2">An574</strain>
    </source>
</reference>
<keyword evidence="2" id="KW-1185">Reference proteome</keyword>
<name>A0ABS2GXM2_9LACO</name>
<proteinExistence type="predicted"/>
<gene>
    <name evidence="1" type="ORF">H5975_06080</name>
</gene>